<dbReference type="OrthoDB" id="6542252at2"/>
<protein>
    <recommendedName>
        <fullName evidence="3">BssS family protein</fullName>
    </recommendedName>
</protein>
<dbReference type="RefSeq" id="WP_042393647.1">
    <property type="nucleotide sequence ID" value="NZ_BBMZ01000021.1"/>
</dbReference>
<evidence type="ECO:0008006" key="3">
    <source>
        <dbReference type="Google" id="ProtNLM"/>
    </source>
</evidence>
<accession>A0A090VWP4</accession>
<sequence>MSKEPVLPAFPVVGWQVGPEEDHNGVVMRFGFSTSPYTAGASTFDSQFFHLSPEMVKSLIYDLQLSLRQCETPVVEKVA</sequence>
<dbReference type="Pfam" id="PF13991">
    <property type="entry name" value="BssS"/>
    <property type="match status" value="1"/>
</dbReference>
<keyword evidence="2" id="KW-1185">Reference proteome</keyword>
<dbReference type="InterPro" id="IPR025730">
    <property type="entry name" value="Biofilm_BssS"/>
</dbReference>
<evidence type="ECO:0000313" key="2">
    <source>
        <dbReference type="Proteomes" id="UP000029462"/>
    </source>
</evidence>
<dbReference type="AlphaFoldDB" id="A0A090VWP4"/>
<dbReference type="Proteomes" id="UP000029462">
    <property type="component" value="Unassembled WGS sequence"/>
</dbReference>
<proteinExistence type="predicted"/>
<comment type="caution">
    <text evidence="1">The sequence shown here is derived from an EMBL/GenBank/DDBJ whole genome shotgun (WGS) entry which is preliminary data.</text>
</comment>
<gene>
    <name evidence="1" type="ORF">EV102420_21_00370</name>
</gene>
<organism evidence="1 2">
    <name type="scientific">Pseudescherichia vulneris NBRC 102420</name>
    <dbReference type="NCBI Taxonomy" id="1115515"/>
    <lineage>
        <taxon>Bacteria</taxon>
        <taxon>Pseudomonadati</taxon>
        <taxon>Pseudomonadota</taxon>
        <taxon>Gammaproteobacteria</taxon>
        <taxon>Enterobacterales</taxon>
        <taxon>Enterobacteriaceae</taxon>
        <taxon>Pseudescherichia</taxon>
    </lineage>
</organism>
<dbReference type="EMBL" id="BBMZ01000021">
    <property type="protein sequence ID" value="GAL59602.1"/>
    <property type="molecule type" value="Genomic_DNA"/>
</dbReference>
<evidence type="ECO:0000313" key="1">
    <source>
        <dbReference type="EMBL" id="GAL59602.1"/>
    </source>
</evidence>
<dbReference type="eggNOG" id="ENOG5031KXC">
    <property type="taxonomic scope" value="Bacteria"/>
</dbReference>
<reference evidence="1 2" key="1">
    <citation type="submission" date="2014-09" db="EMBL/GenBank/DDBJ databases">
        <title>Whole genome shotgun sequence of Escherichia vulneris NBRC 102420.</title>
        <authorList>
            <person name="Yoshida Y."/>
            <person name="Hosoyama A."/>
            <person name="Tsuchikane K."/>
            <person name="Ohji S."/>
            <person name="Ichikawa N."/>
            <person name="Kimura A."/>
            <person name="Yamazoe A."/>
            <person name="Ezaki T."/>
            <person name="Fujita N."/>
        </authorList>
    </citation>
    <scope>NUCLEOTIDE SEQUENCE [LARGE SCALE GENOMIC DNA]</scope>
    <source>
        <strain evidence="1 2">NBRC 102420</strain>
    </source>
</reference>
<name>A0A090VWP4_PSEVU</name>